<evidence type="ECO:0000313" key="2">
    <source>
        <dbReference type="Proteomes" id="UP000002668"/>
    </source>
</evidence>
<dbReference type="HOGENOM" id="CLU_3242310_0_0_1"/>
<evidence type="ECO:0000313" key="1">
    <source>
        <dbReference type="EMBL" id="CBY02471.1"/>
    </source>
</evidence>
<dbReference type="Proteomes" id="UP000002668">
    <property type="component" value="Genome"/>
</dbReference>
<dbReference type="AlphaFoldDB" id="E5ADB9"/>
<accession>E5ADB9</accession>
<organism evidence="1 2">
    <name type="scientific">Leptosphaeria maculans (strain JN3 / isolate v23.1.3 / race Av1-4-5-6-7-8)</name>
    <name type="common">Blackleg fungus</name>
    <name type="synonym">Phoma lingam</name>
    <dbReference type="NCBI Taxonomy" id="985895"/>
    <lineage>
        <taxon>Eukaryota</taxon>
        <taxon>Fungi</taxon>
        <taxon>Dikarya</taxon>
        <taxon>Ascomycota</taxon>
        <taxon>Pezizomycotina</taxon>
        <taxon>Dothideomycetes</taxon>
        <taxon>Pleosporomycetidae</taxon>
        <taxon>Pleosporales</taxon>
        <taxon>Pleosporineae</taxon>
        <taxon>Leptosphaeriaceae</taxon>
        <taxon>Plenodomus</taxon>
        <taxon>Plenodomus lingam/Leptosphaeria maculans species complex</taxon>
    </lineage>
</organism>
<proteinExistence type="predicted"/>
<name>E5ADB9_LEPMJ</name>
<dbReference type="VEuPathDB" id="FungiDB:LEMA_uP012580.1"/>
<protein>
    <submittedName>
        <fullName evidence="1">Predicted protein</fullName>
    </submittedName>
</protein>
<reference evidence="2" key="1">
    <citation type="journal article" date="2011" name="Nat. Commun.">
        <title>Effector diversification within compartments of the Leptosphaeria maculans genome affected by Repeat-Induced Point mutations.</title>
        <authorList>
            <person name="Rouxel T."/>
            <person name="Grandaubert J."/>
            <person name="Hane J.K."/>
            <person name="Hoede C."/>
            <person name="van de Wouw A.P."/>
            <person name="Couloux A."/>
            <person name="Dominguez V."/>
            <person name="Anthouard V."/>
            <person name="Bally P."/>
            <person name="Bourras S."/>
            <person name="Cozijnsen A.J."/>
            <person name="Ciuffetti L.M."/>
            <person name="Degrave A."/>
            <person name="Dilmaghani A."/>
            <person name="Duret L."/>
            <person name="Fudal I."/>
            <person name="Goodwin S.B."/>
            <person name="Gout L."/>
            <person name="Glaser N."/>
            <person name="Linglin J."/>
            <person name="Kema G.H.J."/>
            <person name="Lapalu N."/>
            <person name="Lawrence C.B."/>
            <person name="May K."/>
            <person name="Meyer M."/>
            <person name="Ollivier B."/>
            <person name="Poulain J."/>
            <person name="Schoch C.L."/>
            <person name="Simon A."/>
            <person name="Spatafora J.W."/>
            <person name="Stachowiak A."/>
            <person name="Turgeon B.G."/>
            <person name="Tyler B.M."/>
            <person name="Vincent D."/>
            <person name="Weissenbach J."/>
            <person name="Amselem J."/>
            <person name="Quesneville H."/>
            <person name="Oliver R.P."/>
            <person name="Wincker P."/>
            <person name="Balesdent M.-H."/>
            <person name="Howlett B.J."/>
        </authorList>
    </citation>
    <scope>NUCLEOTIDE SEQUENCE [LARGE SCALE GENOMIC DNA]</scope>
    <source>
        <strain evidence="2">JN3 / isolate v23.1.3 / race Av1-4-5-6-7-8</strain>
    </source>
</reference>
<keyword evidence="2" id="KW-1185">Reference proteome</keyword>
<sequence length="43" mass="4724">MRKTVLPSLLSIKAQLEPTVRLQTSLSIHSRLSASQYKSLLGA</sequence>
<dbReference type="EMBL" id="FP929139">
    <property type="protein sequence ID" value="CBY02471.1"/>
    <property type="molecule type" value="Genomic_DNA"/>
</dbReference>
<gene>
    <name evidence="1" type="ORF">LEMA_uP012580.1</name>
</gene>
<dbReference type="InParanoid" id="E5ADB9"/>